<organism evidence="2">
    <name type="scientific">Culex pipiens</name>
    <name type="common">House mosquito</name>
    <dbReference type="NCBI Taxonomy" id="7175"/>
    <lineage>
        <taxon>Eukaryota</taxon>
        <taxon>Metazoa</taxon>
        <taxon>Ecdysozoa</taxon>
        <taxon>Arthropoda</taxon>
        <taxon>Hexapoda</taxon>
        <taxon>Insecta</taxon>
        <taxon>Pterygota</taxon>
        <taxon>Neoptera</taxon>
        <taxon>Endopterygota</taxon>
        <taxon>Diptera</taxon>
        <taxon>Nematocera</taxon>
        <taxon>Culicoidea</taxon>
        <taxon>Culicidae</taxon>
        <taxon>Culicinae</taxon>
        <taxon>Culicini</taxon>
        <taxon>Culex</taxon>
        <taxon>Culex</taxon>
    </lineage>
</organism>
<dbReference type="EMBL" id="HBUE01118831">
    <property type="protein sequence ID" value="CAG6491483.1"/>
    <property type="molecule type" value="Transcribed_RNA"/>
</dbReference>
<dbReference type="EMBL" id="HBUE01118832">
    <property type="protein sequence ID" value="CAG6491484.1"/>
    <property type="molecule type" value="Transcribed_RNA"/>
</dbReference>
<protein>
    <submittedName>
        <fullName evidence="2">(northern house mosquito) hypothetical protein</fullName>
    </submittedName>
</protein>
<feature type="compositionally biased region" description="Polar residues" evidence="1">
    <location>
        <begin position="8"/>
        <end position="17"/>
    </location>
</feature>
<feature type="region of interest" description="Disordered" evidence="1">
    <location>
        <begin position="1"/>
        <end position="35"/>
    </location>
</feature>
<accession>A0A8D8D501</accession>
<dbReference type="EMBL" id="HBUE01118830">
    <property type="protein sequence ID" value="CAG6491482.1"/>
    <property type="molecule type" value="Transcribed_RNA"/>
</dbReference>
<reference evidence="2" key="1">
    <citation type="submission" date="2021-05" db="EMBL/GenBank/DDBJ databases">
        <authorList>
            <person name="Alioto T."/>
            <person name="Alioto T."/>
            <person name="Gomez Garrido J."/>
        </authorList>
    </citation>
    <scope>NUCLEOTIDE SEQUENCE</scope>
</reference>
<proteinExistence type="predicted"/>
<dbReference type="AlphaFoldDB" id="A0A8D8D501"/>
<evidence type="ECO:0000313" key="2">
    <source>
        <dbReference type="EMBL" id="CAG6506225.1"/>
    </source>
</evidence>
<evidence type="ECO:0000256" key="1">
    <source>
        <dbReference type="SAM" id="MobiDB-lite"/>
    </source>
</evidence>
<dbReference type="EMBL" id="HBUE01257952">
    <property type="protein sequence ID" value="CAG6557530.1"/>
    <property type="molecule type" value="Transcribed_RNA"/>
</dbReference>
<dbReference type="EMBL" id="HBUE01152944">
    <property type="protein sequence ID" value="CAG6506225.1"/>
    <property type="molecule type" value="Transcribed_RNA"/>
</dbReference>
<dbReference type="EMBL" id="HBUE01152945">
    <property type="protein sequence ID" value="CAG6506226.1"/>
    <property type="molecule type" value="Transcribed_RNA"/>
</dbReference>
<sequence>MCGPTAVQVEQSSSVKTITDEGEPSDKHQEPKPSSQWVYDALQQHSKFAQNVLYPILNNTIKPDNNQTNEMVRHVCDVVIKKHGYYPSTETKHQIAVDLIDRFPQLAQTEKAGAPPESDFFYINGGKGPGNPHTGKVFKYFKNEVYHLGINMKKFPRVAKTLHVIDDDIVKANEKCGKRVPNAENFEIIRDTMITTQLLFENYLIQKRPITEMFSAFPHLKSYDGLIIQELFERLTKDKYNKYNSFRKLLANGNISSSNMFEDVEDGTLRGCLNIMNTLDFRGIKRKHNAEQNLAQTLARPLIRWINNTEDSLQSALCEYNAMFTLNKKYPDAHVICKSDPLKKGEYFIYLQNEIIPVKKPADVVLDVFFKIFKVTGAIVPTALRKLHDFVHIAAYKVLERSDKEKVNILVESFNKAAEAEQTDSD</sequence>
<dbReference type="EMBL" id="HBUE01257951">
    <property type="protein sequence ID" value="CAG6557529.1"/>
    <property type="molecule type" value="Transcribed_RNA"/>
</dbReference>
<name>A0A8D8D501_CULPI</name>